<dbReference type="SUPFAM" id="SSF50494">
    <property type="entry name" value="Trypsin-like serine proteases"/>
    <property type="match status" value="1"/>
</dbReference>
<feature type="signal peptide" evidence="2">
    <location>
        <begin position="1"/>
        <end position="23"/>
    </location>
</feature>
<dbReference type="GO" id="GO:0004252">
    <property type="term" value="F:serine-type endopeptidase activity"/>
    <property type="evidence" value="ECO:0007669"/>
    <property type="project" value="InterPro"/>
</dbReference>
<comment type="caution">
    <text evidence="3">The sequence shown here is derived from an EMBL/GenBank/DDBJ whole genome shotgun (WGS) entry which is preliminary data.</text>
</comment>
<protein>
    <recommendedName>
        <fullName evidence="5">V8-like Glu-specific endopeptidase</fullName>
    </recommendedName>
</protein>
<evidence type="ECO:0000256" key="1">
    <source>
        <dbReference type="ARBA" id="ARBA00022729"/>
    </source>
</evidence>
<keyword evidence="1 2" id="KW-0732">Signal</keyword>
<dbReference type="GO" id="GO:0006508">
    <property type="term" value="P:proteolysis"/>
    <property type="evidence" value="ECO:0007669"/>
    <property type="project" value="InterPro"/>
</dbReference>
<dbReference type="InterPro" id="IPR009003">
    <property type="entry name" value="Peptidase_S1_PA"/>
</dbReference>
<organism evidence="3 4">
    <name type="scientific">Actinocorallia herbida</name>
    <dbReference type="NCBI Taxonomy" id="58109"/>
    <lineage>
        <taxon>Bacteria</taxon>
        <taxon>Bacillati</taxon>
        <taxon>Actinomycetota</taxon>
        <taxon>Actinomycetes</taxon>
        <taxon>Streptosporangiales</taxon>
        <taxon>Thermomonosporaceae</taxon>
        <taxon>Actinocorallia</taxon>
    </lineage>
</organism>
<reference evidence="3 4" key="1">
    <citation type="submission" date="2018-11" db="EMBL/GenBank/DDBJ databases">
        <title>Sequencing the genomes of 1000 actinobacteria strains.</title>
        <authorList>
            <person name="Klenk H.-P."/>
        </authorList>
    </citation>
    <scope>NUCLEOTIDE SEQUENCE [LARGE SCALE GENOMIC DNA]</scope>
    <source>
        <strain evidence="3 4">DSM 44254</strain>
    </source>
</reference>
<dbReference type="InterPro" id="IPR050966">
    <property type="entry name" value="Glutamyl_endopeptidase"/>
</dbReference>
<gene>
    <name evidence="3" type="ORF">EDD29_0965</name>
</gene>
<evidence type="ECO:0000313" key="4">
    <source>
        <dbReference type="Proteomes" id="UP000272400"/>
    </source>
</evidence>
<evidence type="ECO:0008006" key="5">
    <source>
        <dbReference type="Google" id="ProtNLM"/>
    </source>
</evidence>
<dbReference type="AlphaFoldDB" id="A0A3N1CQ91"/>
<name>A0A3N1CQ91_9ACTN</name>
<dbReference type="InterPro" id="IPR018114">
    <property type="entry name" value="TRYPSIN_HIS"/>
</dbReference>
<dbReference type="InterPro" id="IPR043504">
    <property type="entry name" value="Peptidase_S1_PA_chymotrypsin"/>
</dbReference>
<dbReference type="EMBL" id="RJKE01000001">
    <property type="protein sequence ID" value="ROO83462.1"/>
    <property type="molecule type" value="Genomic_DNA"/>
</dbReference>
<accession>A0A3N1CQ91</accession>
<evidence type="ECO:0000313" key="3">
    <source>
        <dbReference type="EMBL" id="ROO83462.1"/>
    </source>
</evidence>
<dbReference type="RefSeq" id="WP_246052517.1">
    <property type="nucleotide sequence ID" value="NZ_RJKE01000001.1"/>
</dbReference>
<dbReference type="Gene3D" id="2.40.10.10">
    <property type="entry name" value="Trypsin-like serine proteases"/>
    <property type="match status" value="2"/>
</dbReference>
<dbReference type="PANTHER" id="PTHR15462">
    <property type="entry name" value="SERINE PROTEASE"/>
    <property type="match status" value="1"/>
</dbReference>
<dbReference type="Proteomes" id="UP000272400">
    <property type="component" value="Unassembled WGS sequence"/>
</dbReference>
<evidence type="ECO:0000256" key="2">
    <source>
        <dbReference type="SAM" id="SignalP"/>
    </source>
</evidence>
<dbReference type="PROSITE" id="PS00134">
    <property type="entry name" value="TRYPSIN_HIS"/>
    <property type="match status" value="1"/>
</dbReference>
<proteinExistence type="predicted"/>
<feature type="chain" id="PRO_5038949881" description="V8-like Glu-specific endopeptidase" evidence="2">
    <location>
        <begin position="24"/>
        <end position="310"/>
    </location>
</feature>
<keyword evidence="4" id="KW-1185">Reference proteome</keyword>
<sequence length="310" mass="32025">MGKGGWIAAGAAVLVGVSPMAPAGGTAIPSSEPVVSRVMPAGEAYRAQVLRYWTADRMVGAVSPVVPRAHRRRGHAGGGAPARQSHGAVWPLGGGVVPSVGKVFFTMNGKDYLCSGASVRSASRDLVVTAGHCALGTGGAWADNWIFVPGYREGGGPQGGFTARLMAVPDQWASSGDDDYDVAMVALHPSPDGHAADLIGANAIAFDGARGRPVHAFGYPAEGRYDGERLAYCAGAPEPDPHHATVAQGLHCDLTQGSSGGPWLTGFDPRAGTGTVTSVSSFKYADDGVTMYGPYFGAAVRQLYTRTERR</sequence>